<protein>
    <submittedName>
        <fullName evidence="1">Uncharacterized protein</fullName>
    </submittedName>
</protein>
<organism evidence="1">
    <name type="scientific">Hyperionvirus sp</name>
    <dbReference type="NCBI Taxonomy" id="2487770"/>
    <lineage>
        <taxon>Viruses</taxon>
        <taxon>Varidnaviria</taxon>
        <taxon>Bamfordvirae</taxon>
        <taxon>Nucleocytoviricota</taxon>
        <taxon>Megaviricetes</taxon>
        <taxon>Imitervirales</taxon>
        <taxon>Mimiviridae</taxon>
        <taxon>Klosneuvirinae</taxon>
    </lineage>
</organism>
<name>A0A3G5AAA9_9VIRU</name>
<accession>A0A3G5AAA9</accession>
<evidence type="ECO:0000313" key="1">
    <source>
        <dbReference type="EMBL" id="AYV82793.1"/>
    </source>
</evidence>
<dbReference type="EMBL" id="MK072384">
    <property type="protein sequence ID" value="AYV82793.1"/>
    <property type="molecule type" value="Genomic_DNA"/>
</dbReference>
<reference evidence="1" key="1">
    <citation type="submission" date="2018-10" db="EMBL/GenBank/DDBJ databases">
        <title>Hidden diversity of soil giant viruses.</title>
        <authorList>
            <person name="Schulz F."/>
            <person name="Alteio L."/>
            <person name="Goudeau D."/>
            <person name="Ryan E.M."/>
            <person name="Malmstrom R.R."/>
            <person name="Blanchard J."/>
            <person name="Woyke T."/>
        </authorList>
    </citation>
    <scope>NUCLEOTIDE SEQUENCE</scope>
    <source>
        <strain evidence="1">HYV1</strain>
    </source>
</reference>
<gene>
    <name evidence="1" type="ORF">Hyperionvirus2_161</name>
</gene>
<sequence>MRRLIQTVVRCKVPPKAVSCPVRTYYHEMIYDYPDIKYWRLSLFGHQAGNRKLSLSYFLENHHLKGINLESESQNKYTEDVGAEVRVALAALRKDPKPDYDKLVEDTAAKCVSKRRENEVKYNKLITENNLDVLKLIKSEVEKLNADVKALEKFMNESGEMHKMKIYGTYGEELDLAKKTVRSHFENHNAFKFD</sequence>
<proteinExistence type="predicted"/>